<accession>A0A0C9UTT2</accession>
<organism evidence="1 2">
    <name type="scientific">Sphaerobolus stellatus (strain SS14)</name>
    <dbReference type="NCBI Taxonomy" id="990650"/>
    <lineage>
        <taxon>Eukaryota</taxon>
        <taxon>Fungi</taxon>
        <taxon>Dikarya</taxon>
        <taxon>Basidiomycota</taxon>
        <taxon>Agaricomycotina</taxon>
        <taxon>Agaricomycetes</taxon>
        <taxon>Phallomycetidae</taxon>
        <taxon>Geastrales</taxon>
        <taxon>Sphaerobolaceae</taxon>
        <taxon>Sphaerobolus</taxon>
    </lineage>
</organism>
<protein>
    <recommendedName>
        <fullName evidence="3">AB hydrolase-1 domain-containing protein</fullName>
    </recommendedName>
</protein>
<dbReference type="Proteomes" id="UP000054279">
    <property type="component" value="Unassembled WGS sequence"/>
</dbReference>
<dbReference type="EMBL" id="KN837108">
    <property type="protein sequence ID" value="KIJ46248.1"/>
    <property type="molecule type" value="Genomic_DNA"/>
</dbReference>
<evidence type="ECO:0000313" key="2">
    <source>
        <dbReference type="Proteomes" id="UP000054279"/>
    </source>
</evidence>
<dbReference type="HOGENOM" id="CLU_1994062_0_0_1"/>
<reference evidence="1 2" key="1">
    <citation type="submission" date="2014-06" db="EMBL/GenBank/DDBJ databases">
        <title>Evolutionary Origins and Diversification of the Mycorrhizal Mutualists.</title>
        <authorList>
            <consortium name="DOE Joint Genome Institute"/>
            <consortium name="Mycorrhizal Genomics Consortium"/>
            <person name="Kohler A."/>
            <person name="Kuo A."/>
            <person name="Nagy L.G."/>
            <person name="Floudas D."/>
            <person name="Copeland A."/>
            <person name="Barry K.W."/>
            <person name="Cichocki N."/>
            <person name="Veneault-Fourrey C."/>
            <person name="LaButti K."/>
            <person name="Lindquist E.A."/>
            <person name="Lipzen A."/>
            <person name="Lundell T."/>
            <person name="Morin E."/>
            <person name="Murat C."/>
            <person name="Riley R."/>
            <person name="Ohm R."/>
            <person name="Sun H."/>
            <person name="Tunlid A."/>
            <person name="Henrissat B."/>
            <person name="Grigoriev I.V."/>
            <person name="Hibbett D.S."/>
            <person name="Martin F."/>
        </authorList>
    </citation>
    <scope>NUCLEOTIDE SEQUENCE [LARGE SCALE GENOMIC DNA]</scope>
    <source>
        <strain evidence="1 2">SS14</strain>
    </source>
</reference>
<dbReference type="OrthoDB" id="425534at2759"/>
<evidence type="ECO:0000313" key="1">
    <source>
        <dbReference type="EMBL" id="KIJ46248.1"/>
    </source>
</evidence>
<gene>
    <name evidence="1" type="ORF">M422DRAFT_778525</name>
</gene>
<name>A0A0C9UTT2_SPHS4</name>
<sequence length="125" mass="13917">MDYVDSSGEKFAVALIRVKAKVSPDSKAYREPILFNSVTKAWLRGSGVILIDAIGENMQRLLGEEYNIVGFDPRGIGRTTPRISLFNDDFERASWEHDALNVVNASSNSLAREYKPDPMLQASLP</sequence>
<dbReference type="AlphaFoldDB" id="A0A0C9UTT2"/>
<evidence type="ECO:0008006" key="3">
    <source>
        <dbReference type="Google" id="ProtNLM"/>
    </source>
</evidence>
<keyword evidence="2" id="KW-1185">Reference proteome</keyword>
<proteinExistence type="predicted"/>